<protein>
    <recommendedName>
        <fullName evidence="5">DUF447 family protein</fullName>
    </recommendedName>
</protein>
<dbReference type="Pfam" id="PF20766">
    <property type="entry name" value="DUF447_C"/>
    <property type="match status" value="1"/>
</dbReference>
<evidence type="ECO:0000313" key="3">
    <source>
        <dbReference type="EMBL" id="QDT12964.1"/>
    </source>
</evidence>
<dbReference type="Pfam" id="PF04289">
    <property type="entry name" value="DUF447_N"/>
    <property type="match status" value="1"/>
</dbReference>
<gene>
    <name evidence="3" type="ORF">K239x_49790</name>
</gene>
<proteinExistence type="predicted"/>
<reference evidence="3 4" key="1">
    <citation type="submission" date="2019-02" db="EMBL/GenBank/DDBJ databases">
        <title>Deep-cultivation of Planctomycetes and their phenomic and genomic characterization uncovers novel biology.</title>
        <authorList>
            <person name="Wiegand S."/>
            <person name="Jogler M."/>
            <person name="Boedeker C."/>
            <person name="Pinto D."/>
            <person name="Vollmers J."/>
            <person name="Rivas-Marin E."/>
            <person name="Kohn T."/>
            <person name="Peeters S.H."/>
            <person name="Heuer A."/>
            <person name="Rast P."/>
            <person name="Oberbeckmann S."/>
            <person name="Bunk B."/>
            <person name="Jeske O."/>
            <person name="Meyerdierks A."/>
            <person name="Storesund J.E."/>
            <person name="Kallscheuer N."/>
            <person name="Luecker S."/>
            <person name="Lage O.M."/>
            <person name="Pohl T."/>
            <person name="Merkel B.J."/>
            <person name="Hornburger P."/>
            <person name="Mueller R.-W."/>
            <person name="Bruemmer F."/>
            <person name="Labrenz M."/>
            <person name="Spormann A.M."/>
            <person name="Op den Camp H."/>
            <person name="Overmann J."/>
            <person name="Amann R."/>
            <person name="Jetten M.S.M."/>
            <person name="Mascher T."/>
            <person name="Medema M.H."/>
            <person name="Devos D.P."/>
            <person name="Kaster A.-K."/>
            <person name="Ovreas L."/>
            <person name="Rohde M."/>
            <person name="Galperin M.Y."/>
            <person name="Jogler C."/>
        </authorList>
    </citation>
    <scope>NUCLEOTIDE SEQUENCE [LARGE SCALE GENOMIC DNA]</scope>
    <source>
        <strain evidence="3 4">K23_9</strain>
    </source>
</reference>
<evidence type="ECO:0008006" key="5">
    <source>
        <dbReference type="Google" id="ProtNLM"/>
    </source>
</evidence>
<organism evidence="3 4">
    <name type="scientific">Stieleria marina</name>
    <dbReference type="NCBI Taxonomy" id="1930275"/>
    <lineage>
        <taxon>Bacteria</taxon>
        <taxon>Pseudomonadati</taxon>
        <taxon>Planctomycetota</taxon>
        <taxon>Planctomycetia</taxon>
        <taxon>Pirellulales</taxon>
        <taxon>Pirellulaceae</taxon>
        <taxon>Stieleria</taxon>
    </lineage>
</organism>
<keyword evidence="4" id="KW-1185">Reference proteome</keyword>
<dbReference type="InterPro" id="IPR049288">
    <property type="entry name" value="DUF447_C"/>
</dbReference>
<dbReference type="Gene3D" id="2.30.110.10">
    <property type="entry name" value="Electron Transport, Fmn-binding Protein, Chain A"/>
    <property type="match status" value="1"/>
</dbReference>
<evidence type="ECO:0000313" key="4">
    <source>
        <dbReference type="Proteomes" id="UP000319817"/>
    </source>
</evidence>
<dbReference type="InterPro" id="IPR007386">
    <property type="entry name" value="DUF447_N"/>
</dbReference>
<feature type="domain" description="DUF447" evidence="2">
    <location>
        <begin position="133"/>
        <end position="185"/>
    </location>
</feature>
<dbReference type="InterPro" id="IPR012349">
    <property type="entry name" value="Split_barrel_FMN-bd"/>
</dbReference>
<feature type="domain" description="DUF447" evidence="1">
    <location>
        <begin position="4"/>
        <end position="126"/>
    </location>
</feature>
<dbReference type="RefSeq" id="WP_145420776.1">
    <property type="nucleotide sequence ID" value="NZ_CP036526.1"/>
</dbReference>
<dbReference type="PIRSF" id="PIRSF018747">
    <property type="entry name" value="UCP018747"/>
    <property type="match status" value="1"/>
</dbReference>
<dbReference type="AlphaFoldDB" id="A0A517P0R8"/>
<dbReference type="Proteomes" id="UP000319817">
    <property type="component" value="Chromosome"/>
</dbReference>
<evidence type="ECO:0000259" key="1">
    <source>
        <dbReference type="Pfam" id="PF04289"/>
    </source>
</evidence>
<accession>A0A517P0R8</accession>
<dbReference type="OrthoDB" id="2112021at2"/>
<dbReference type="Gene3D" id="1.20.58.290">
    <property type="entry name" value="Hypothetical membrane protein ta0354_69_121"/>
    <property type="match status" value="1"/>
</dbReference>
<name>A0A517P0R8_9BACT</name>
<evidence type="ECO:0000259" key="2">
    <source>
        <dbReference type="Pfam" id="PF20766"/>
    </source>
</evidence>
<sequence>MILESIVTTVDLAGRINIAPMGPTVAGDWESPEFLLRPFSSSRTYANLQATNHAVIHVTDDVQLFAKAAVDAIDDLSARDLVRSIQNDAWWILNDCHRWFAVEIESKTGQEPRIDMHCRIVHSGVERPFFGFNRAKHAVIEAAILATRTHLIAADEIADQIARLTPLVEKTAGESERAAFAFLCETIDQRTSER</sequence>
<dbReference type="SUPFAM" id="SSF50475">
    <property type="entry name" value="FMN-binding split barrel"/>
    <property type="match status" value="1"/>
</dbReference>
<dbReference type="EMBL" id="CP036526">
    <property type="protein sequence ID" value="QDT12964.1"/>
    <property type="molecule type" value="Genomic_DNA"/>
</dbReference>
<dbReference type="InterPro" id="IPR016733">
    <property type="entry name" value="UCP018747"/>
</dbReference>